<evidence type="ECO:0000313" key="3">
    <source>
        <dbReference type="Proteomes" id="UP000053611"/>
    </source>
</evidence>
<gene>
    <name evidence="2" type="ORF">CC85DRAFT_166753</name>
</gene>
<feature type="compositionally biased region" description="Low complexity" evidence="1">
    <location>
        <begin position="95"/>
        <end position="104"/>
    </location>
</feature>
<protein>
    <submittedName>
        <fullName evidence="2">Uncharacterized protein</fullName>
    </submittedName>
</protein>
<feature type="compositionally biased region" description="Pro residues" evidence="1">
    <location>
        <begin position="262"/>
        <end position="271"/>
    </location>
</feature>
<proteinExistence type="predicted"/>
<dbReference type="GeneID" id="28980298"/>
<feature type="region of interest" description="Disordered" evidence="1">
    <location>
        <begin position="253"/>
        <end position="308"/>
    </location>
</feature>
<sequence>MAQKVELLHEMGTHAGERRVHRQGVVPALHTRWWGQSGSVAESPFVHVPIAPKALVILLYPCATHQQQSVVCNRTCVELHSTSFGLLLPPNLPAPAAAAAGQPPSRRHKGTPCTTGRRTAPWPVACTHHRARLRVGRAHHAPHPRRYGHQEHPQAPMGARADTNAHISARGTMDTEHTTSNAAGAAVTLLPPSPRPQTCRTVRGGLRLRPLSSFHVHGFVSISIQVHCLLPTVRLDYTYKQLWHLLFRPTNNASSSLQQPLQPHPPTPPTQPTHQQCRPSPPFLSSPRTTSPGTTRCGPPSGAPSPKRCTCNLPLTVTH</sequence>
<keyword evidence="3" id="KW-1185">Reference proteome</keyword>
<dbReference type="AlphaFoldDB" id="A0A0J0XG03"/>
<feature type="region of interest" description="Disordered" evidence="1">
    <location>
        <begin position="95"/>
        <end position="121"/>
    </location>
</feature>
<feature type="compositionally biased region" description="Basic residues" evidence="1">
    <location>
        <begin position="138"/>
        <end position="147"/>
    </location>
</feature>
<reference evidence="2 3" key="1">
    <citation type="submission" date="2015-03" db="EMBL/GenBank/DDBJ databases">
        <title>Genomics and transcriptomics of the oil-accumulating basidiomycete yeast T. oleaginosus allow insights into substrate utilization and the diverse evolutionary trajectories of mating systems in fungi.</title>
        <authorList>
            <consortium name="DOE Joint Genome Institute"/>
            <person name="Kourist R."/>
            <person name="Kracht O."/>
            <person name="Bracharz F."/>
            <person name="Lipzen A."/>
            <person name="Nolan M."/>
            <person name="Ohm R."/>
            <person name="Grigoriev I."/>
            <person name="Sun S."/>
            <person name="Heitman J."/>
            <person name="Bruck T."/>
            <person name="Nowrousian M."/>
        </authorList>
    </citation>
    <scope>NUCLEOTIDE SEQUENCE [LARGE SCALE GENOMIC DNA]</scope>
    <source>
        <strain evidence="2 3">IBC0246</strain>
    </source>
</reference>
<name>A0A0J0XG03_9TREE</name>
<dbReference type="Proteomes" id="UP000053611">
    <property type="component" value="Unassembled WGS sequence"/>
</dbReference>
<evidence type="ECO:0000313" key="2">
    <source>
        <dbReference type="EMBL" id="KLT39996.1"/>
    </source>
</evidence>
<accession>A0A0J0XG03</accession>
<organism evidence="2 3">
    <name type="scientific">Cutaneotrichosporon oleaginosum</name>
    <dbReference type="NCBI Taxonomy" id="879819"/>
    <lineage>
        <taxon>Eukaryota</taxon>
        <taxon>Fungi</taxon>
        <taxon>Dikarya</taxon>
        <taxon>Basidiomycota</taxon>
        <taxon>Agaricomycotina</taxon>
        <taxon>Tremellomycetes</taxon>
        <taxon>Trichosporonales</taxon>
        <taxon>Trichosporonaceae</taxon>
        <taxon>Cutaneotrichosporon</taxon>
    </lineage>
</organism>
<evidence type="ECO:0000256" key="1">
    <source>
        <dbReference type="SAM" id="MobiDB-lite"/>
    </source>
</evidence>
<feature type="compositionally biased region" description="Low complexity" evidence="1">
    <location>
        <begin position="285"/>
        <end position="300"/>
    </location>
</feature>
<dbReference type="EMBL" id="KQ087244">
    <property type="protein sequence ID" value="KLT39996.1"/>
    <property type="molecule type" value="Genomic_DNA"/>
</dbReference>
<feature type="region of interest" description="Disordered" evidence="1">
    <location>
        <begin position="138"/>
        <end position="157"/>
    </location>
</feature>